<feature type="binding site" evidence="2">
    <location>
        <position position="105"/>
    </location>
    <ligand>
        <name>Mn(2+)</name>
        <dbReference type="ChEBI" id="CHEBI:29035"/>
        <label>2</label>
    </ligand>
</feature>
<evidence type="ECO:0000256" key="2">
    <source>
        <dbReference type="PIRSR" id="PIRSR005962-1"/>
    </source>
</evidence>
<dbReference type="Pfam" id="PF01546">
    <property type="entry name" value="Peptidase_M20"/>
    <property type="match status" value="1"/>
</dbReference>
<dbReference type="AlphaFoldDB" id="A0A9Q7AM61"/>
<keyword evidence="2" id="KW-0464">Manganese</keyword>
<dbReference type="Proteomes" id="UP000671879">
    <property type="component" value="Chromosome"/>
</dbReference>
<evidence type="ECO:0000259" key="3">
    <source>
        <dbReference type="Pfam" id="PF07687"/>
    </source>
</evidence>
<dbReference type="KEGG" id="aram:KAR29_12715"/>
<dbReference type="GO" id="GO:0046872">
    <property type="term" value="F:metal ion binding"/>
    <property type="evidence" value="ECO:0007669"/>
    <property type="project" value="UniProtKB-KW"/>
</dbReference>
<dbReference type="PANTHER" id="PTHR11014">
    <property type="entry name" value="PEPTIDASE M20 FAMILY MEMBER"/>
    <property type="match status" value="1"/>
</dbReference>
<dbReference type="RefSeq" id="WP_274373367.1">
    <property type="nucleotide sequence ID" value="NZ_CP072943.1"/>
</dbReference>
<evidence type="ECO:0000256" key="1">
    <source>
        <dbReference type="ARBA" id="ARBA00022801"/>
    </source>
</evidence>
<dbReference type="Pfam" id="PF07687">
    <property type="entry name" value="M20_dimer"/>
    <property type="match status" value="1"/>
</dbReference>
<protein>
    <submittedName>
        <fullName evidence="4">Amidohydrolase</fullName>
    </submittedName>
</protein>
<dbReference type="EMBL" id="CP072943">
    <property type="protein sequence ID" value="QTX32152.1"/>
    <property type="molecule type" value="Genomic_DNA"/>
</dbReference>
<feature type="binding site" evidence="2">
    <location>
        <position position="368"/>
    </location>
    <ligand>
        <name>Mn(2+)</name>
        <dbReference type="ChEBI" id="CHEBI:29035"/>
        <label>2</label>
    </ligand>
</feature>
<proteinExistence type="predicted"/>
<dbReference type="InterPro" id="IPR036264">
    <property type="entry name" value="Bact_exopeptidase_dim_dom"/>
</dbReference>
<evidence type="ECO:0000313" key="4">
    <source>
        <dbReference type="EMBL" id="QTX32152.1"/>
    </source>
</evidence>
<dbReference type="Gene3D" id="3.30.70.360">
    <property type="match status" value="1"/>
</dbReference>
<keyword evidence="5" id="KW-1185">Reference proteome</keyword>
<dbReference type="PIRSF" id="PIRSF005962">
    <property type="entry name" value="Pept_M20D_amidohydro"/>
    <property type="match status" value="1"/>
</dbReference>
<gene>
    <name evidence="4" type="ORF">KAR29_12715</name>
</gene>
<keyword evidence="1" id="KW-0378">Hydrolase</keyword>
<dbReference type="InterPro" id="IPR002933">
    <property type="entry name" value="Peptidase_M20"/>
</dbReference>
<dbReference type="PANTHER" id="PTHR11014:SF63">
    <property type="entry name" value="METALLOPEPTIDASE, PUTATIVE (AFU_ORTHOLOGUE AFUA_6G09600)-RELATED"/>
    <property type="match status" value="1"/>
</dbReference>
<feature type="binding site" evidence="2">
    <location>
        <position position="166"/>
    </location>
    <ligand>
        <name>Mn(2+)</name>
        <dbReference type="ChEBI" id="CHEBI:29035"/>
        <label>2</label>
    </ligand>
</feature>
<reference evidence="5" key="1">
    <citation type="submission" date="2021-04" db="EMBL/GenBank/DDBJ databases">
        <title>A novel Synergistetes isolate from a pyrite-forming mixed culture.</title>
        <authorList>
            <person name="Bunk B."/>
            <person name="Sproer C."/>
            <person name="Spring S."/>
            <person name="Pester M."/>
        </authorList>
    </citation>
    <scope>NUCLEOTIDE SEQUENCE [LARGE SCALE GENOMIC DNA]</scope>
    <source>
        <strain evidence="5">J.5.4.2-T.3.5.2</strain>
    </source>
</reference>
<dbReference type="CDD" id="cd03886">
    <property type="entry name" value="M20_Acy1"/>
    <property type="match status" value="1"/>
</dbReference>
<dbReference type="GO" id="GO:0050118">
    <property type="term" value="F:N-acetyldiaminopimelate deacetylase activity"/>
    <property type="evidence" value="ECO:0007669"/>
    <property type="project" value="UniProtKB-ARBA"/>
</dbReference>
<dbReference type="NCBIfam" id="TIGR01891">
    <property type="entry name" value="amidohydrolases"/>
    <property type="match status" value="1"/>
</dbReference>
<dbReference type="FunFam" id="3.30.70.360:FF:000001">
    <property type="entry name" value="N-acetyldiaminopimelate deacetylase"/>
    <property type="match status" value="1"/>
</dbReference>
<organism evidence="4 5">
    <name type="scientific">Aminithiophilus ramosus</name>
    <dbReference type="NCBI Taxonomy" id="3029084"/>
    <lineage>
        <taxon>Bacteria</taxon>
        <taxon>Thermotogati</taxon>
        <taxon>Synergistota</taxon>
        <taxon>Synergistia</taxon>
        <taxon>Synergistales</taxon>
        <taxon>Aminithiophilaceae</taxon>
        <taxon>Aminithiophilus</taxon>
    </lineage>
</organism>
<dbReference type="Gene3D" id="3.40.630.10">
    <property type="entry name" value="Zn peptidases"/>
    <property type="match status" value="1"/>
</dbReference>
<dbReference type="InterPro" id="IPR011650">
    <property type="entry name" value="Peptidase_M20_dimer"/>
</dbReference>
<feature type="binding site" evidence="2">
    <location>
        <position position="138"/>
    </location>
    <ligand>
        <name>Mn(2+)</name>
        <dbReference type="ChEBI" id="CHEBI:29035"/>
        <label>2</label>
    </ligand>
</feature>
<dbReference type="SUPFAM" id="SSF55031">
    <property type="entry name" value="Bacterial exopeptidase dimerisation domain"/>
    <property type="match status" value="1"/>
</dbReference>
<evidence type="ECO:0000313" key="5">
    <source>
        <dbReference type="Proteomes" id="UP000671879"/>
    </source>
</evidence>
<sequence>MSVSETVVLLSRKREEEIRAWRRAIHRRPGLGMNVEETASLVAAALESMGLDVRTGIGGTGVVALLGSSGPTVALRADMDALSMREETGLPFASEIEGRMHACGHDAHTAMLLGAAAVLSEGWEGRGRIKFVFQPAEECAPTGGAPAMIADGVLEDPDVGAMAALHVWPGLETGRVGVREGAIMAASDRLDLVVRGRSAHGSMPEEGVDAIVIAAQVVSALQSVVSRSVSASDAAVFSLGTVRGGCRYNVIADEVRLEGTLRSLDARVRAFLPEKIGAVARGVATAMGGDCEVLYERGYPPTVNDGAVVALFRRVAADLLGPAALEEIARPTLGGEDFSFFAEKVPSVFFWLGCRPASADGATFPPLHNARFAPDEAAFPLGTALLAGTALKLLDRLNEEGSL</sequence>
<dbReference type="SUPFAM" id="SSF53187">
    <property type="entry name" value="Zn-dependent exopeptidases"/>
    <property type="match status" value="1"/>
</dbReference>
<accession>A0A9Q7AM61</accession>
<feature type="binding site" evidence="2">
    <location>
        <position position="103"/>
    </location>
    <ligand>
        <name>Mn(2+)</name>
        <dbReference type="ChEBI" id="CHEBI:29035"/>
        <label>2</label>
    </ligand>
</feature>
<dbReference type="GO" id="GO:0019877">
    <property type="term" value="P:diaminopimelate biosynthetic process"/>
    <property type="evidence" value="ECO:0007669"/>
    <property type="project" value="UniProtKB-ARBA"/>
</dbReference>
<keyword evidence="2" id="KW-0479">Metal-binding</keyword>
<name>A0A9Q7AM61_9BACT</name>
<dbReference type="InterPro" id="IPR017439">
    <property type="entry name" value="Amidohydrolase"/>
</dbReference>
<feature type="domain" description="Peptidase M20 dimerisation" evidence="3">
    <location>
        <begin position="191"/>
        <end position="275"/>
    </location>
</feature>
<comment type="cofactor">
    <cofactor evidence="2">
        <name>Mn(2+)</name>
        <dbReference type="ChEBI" id="CHEBI:29035"/>
    </cofactor>
    <text evidence="2">The Mn(2+) ion enhances activity.</text>
</comment>